<accession>A0A822CPX6</accession>
<evidence type="ECO:0000313" key="3">
    <source>
        <dbReference type="EMBL" id="CAF5050251.1"/>
    </source>
</evidence>
<dbReference type="Proteomes" id="UP000663873">
    <property type="component" value="Unassembled WGS sequence"/>
</dbReference>
<organism evidence="3 4">
    <name type="scientific">Rotaria socialis</name>
    <dbReference type="NCBI Taxonomy" id="392032"/>
    <lineage>
        <taxon>Eukaryota</taxon>
        <taxon>Metazoa</taxon>
        <taxon>Spiralia</taxon>
        <taxon>Gnathifera</taxon>
        <taxon>Rotifera</taxon>
        <taxon>Eurotatoria</taxon>
        <taxon>Bdelloidea</taxon>
        <taxon>Philodinida</taxon>
        <taxon>Philodinidae</taxon>
        <taxon>Rotaria</taxon>
    </lineage>
</organism>
<dbReference type="EMBL" id="CAJOBR010050803">
    <property type="protein sequence ID" value="CAF5050251.1"/>
    <property type="molecule type" value="Genomic_DNA"/>
</dbReference>
<dbReference type="GO" id="GO:0015074">
    <property type="term" value="P:DNA integration"/>
    <property type="evidence" value="ECO:0007669"/>
    <property type="project" value="InterPro"/>
</dbReference>
<feature type="non-terminal residue" evidence="3">
    <location>
        <position position="1"/>
    </location>
</feature>
<dbReference type="Proteomes" id="UP000663848">
    <property type="component" value="Unassembled WGS sequence"/>
</dbReference>
<dbReference type="SUPFAM" id="SSF53098">
    <property type="entry name" value="Ribonuclease H-like"/>
    <property type="match status" value="1"/>
</dbReference>
<dbReference type="PANTHER" id="PTHR37984:SF5">
    <property type="entry name" value="PROTEIN NYNRIN-LIKE"/>
    <property type="match status" value="1"/>
</dbReference>
<protein>
    <recommendedName>
        <fullName evidence="1">Integrase catalytic domain-containing protein</fullName>
    </recommendedName>
</protein>
<dbReference type="GO" id="GO:0003676">
    <property type="term" value="F:nucleic acid binding"/>
    <property type="evidence" value="ECO:0007669"/>
    <property type="project" value="InterPro"/>
</dbReference>
<dbReference type="PANTHER" id="PTHR37984">
    <property type="entry name" value="PROTEIN CBG26694"/>
    <property type="match status" value="1"/>
</dbReference>
<reference evidence="3" key="1">
    <citation type="submission" date="2021-02" db="EMBL/GenBank/DDBJ databases">
        <authorList>
            <person name="Nowell W R."/>
        </authorList>
    </citation>
    <scope>NUCLEOTIDE SEQUENCE</scope>
</reference>
<dbReference type="InterPro" id="IPR012337">
    <property type="entry name" value="RNaseH-like_sf"/>
</dbReference>
<evidence type="ECO:0000313" key="5">
    <source>
        <dbReference type="Proteomes" id="UP000663873"/>
    </source>
</evidence>
<feature type="domain" description="Integrase catalytic" evidence="1">
    <location>
        <begin position="1"/>
        <end position="104"/>
    </location>
</feature>
<dbReference type="Pfam" id="PF00665">
    <property type="entry name" value="rve"/>
    <property type="match status" value="1"/>
</dbReference>
<dbReference type="InterPro" id="IPR036397">
    <property type="entry name" value="RNaseH_sf"/>
</dbReference>
<evidence type="ECO:0000313" key="4">
    <source>
        <dbReference type="Proteomes" id="UP000663848"/>
    </source>
</evidence>
<evidence type="ECO:0000313" key="2">
    <source>
        <dbReference type="EMBL" id="CAF4848043.1"/>
    </source>
</evidence>
<sequence>GPFTKTRRGNHFILVVVDYFTKWVELFPLQSTKAATIAQIFLDEVLCRFGFPVRVISDNGVQFISNVFTQLCDLLGIHHQRTPLYHPQSNLSERINRTLKPILA</sequence>
<gene>
    <name evidence="3" type="ORF">QYT958_LOCUS41995</name>
    <name evidence="2" type="ORF">UJA718_LOCUS43350</name>
</gene>
<keyword evidence="5" id="KW-1185">Reference proteome</keyword>
<dbReference type="Gene3D" id="3.30.420.10">
    <property type="entry name" value="Ribonuclease H-like superfamily/Ribonuclease H"/>
    <property type="match status" value="1"/>
</dbReference>
<name>A0A822CPX6_9BILA</name>
<proteinExistence type="predicted"/>
<comment type="caution">
    <text evidence="3">The sequence shown here is derived from an EMBL/GenBank/DDBJ whole genome shotgun (WGS) entry which is preliminary data.</text>
</comment>
<dbReference type="InterPro" id="IPR050951">
    <property type="entry name" value="Retrovirus_Pol_polyprotein"/>
</dbReference>
<dbReference type="AlphaFoldDB" id="A0A822CPX6"/>
<dbReference type="PROSITE" id="PS50994">
    <property type="entry name" value="INTEGRASE"/>
    <property type="match status" value="1"/>
</dbReference>
<dbReference type="InterPro" id="IPR001584">
    <property type="entry name" value="Integrase_cat-core"/>
</dbReference>
<evidence type="ECO:0000259" key="1">
    <source>
        <dbReference type="PROSITE" id="PS50994"/>
    </source>
</evidence>
<feature type="non-terminal residue" evidence="3">
    <location>
        <position position="104"/>
    </location>
</feature>
<dbReference type="EMBL" id="CAJOBP010060070">
    <property type="protein sequence ID" value="CAF4848043.1"/>
    <property type="molecule type" value="Genomic_DNA"/>
</dbReference>